<feature type="transmembrane region" description="Helical" evidence="7">
    <location>
        <begin position="12"/>
        <end position="38"/>
    </location>
</feature>
<dbReference type="InterPro" id="IPR050833">
    <property type="entry name" value="Poly_Biosynth_Transport"/>
</dbReference>
<dbReference type="Pfam" id="PF13440">
    <property type="entry name" value="Polysacc_synt_3"/>
    <property type="match status" value="1"/>
</dbReference>
<dbReference type="Proteomes" id="UP000184609">
    <property type="component" value="Unassembled WGS sequence"/>
</dbReference>
<feature type="transmembrane region" description="Helical" evidence="7">
    <location>
        <begin position="387"/>
        <end position="405"/>
    </location>
</feature>
<evidence type="ECO:0000256" key="5">
    <source>
        <dbReference type="ARBA" id="ARBA00022989"/>
    </source>
</evidence>
<dbReference type="CDD" id="cd13127">
    <property type="entry name" value="MATE_tuaB_like"/>
    <property type="match status" value="1"/>
</dbReference>
<dbReference type="GO" id="GO:0005886">
    <property type="term" value="C:plasma membrane"/>
    <property type="evidence" value="ECO:0007669"/>
    <property type="project" value="UniProtKB-SubCell"/>
</dbReference>
<comment type="similarity">
    <text evidence="2">Belongs to the polysaccharide synthase family.</text>
</comment>
<dbReference type="PANTHER" id="PTHR30250:SF10">
    <property type="entry name" value="LIPOPOLYSACCHARIDE BIOSYNTHESIS PROTEIN WZXC"/>
    <property type="match status" value="1"/>
</dbReference>
<feature type="transmembrane region" description="Helical" evidence="7">
    <location>
        <begin position="363"/>
        <end position="381"/>
    </location>
</feature>
<protein>
    <submittedName>
        <fullName evidence="8">Membrane protein involved in the export of O-antigen and teichoic acid</fullName>
    </submittedName>
</protein>
<dbReference type="RefSeq" id="WP_073573049.1">
    <property type="nucleotide sequence ID" value="NZ_FRXN01000005.1"/>
</dbReference>
<feature type="transmembrane region" description="Helical" evidence="7">
    <location>
        <begin position="44"/>
        <end position="68"/>
    </location>
</feature>
<reference evidence="9" key="1">
    <citation type="submission" date="2016-12" db="EMBL/GenBank/DDBJ databases">
        <authorList>
            <person name="Varghese N."/>
            <person name="Submissions S."/>
        </authorList>
    </citation>
    <scope>NUCLEOTIDE SEQUENCE [LARGE SCALE GENOMIC DNA]</scope>
    <source>
        <strain evidence="9">DSM 25035</strain>
    </source>
</reference>
<gene>
    <name evidence="8" type="ORF">SAMN04488108_3449</name>
</gene>
<feature type="transmembrane region" description="Helical" evidence="7">
    <location>
        <begin position="80"/>
        <end position="102"/>
    </location>
</feature>
<keyword evidence="6 7" id="KW-0472">Membrane</keyword>
<feature type="transmembrane region" description="Helical" evidence="7">
    <location>
        <begin position="233"/>
        <end position="254"/>
    </location>
</feature>
<feature type="transmembrane region" description="Helical" evidence="7">
    <location>
        <begin position="444"/>
        <end position="464"/>
    </location>
</feature>
<dbReference type="EMBL" id="FRXN01000005">
    <property type="protein sequence ID" value="SHO64435.1"/>
    <property type="molecule type" value="Genomic_DNA"/>
</dbReference>
<feature type="transmembrane region" description="Helical" evidence="7">
    <location>
        <begin position="325"/>
        <end position="342"/>
    </location>
</feature>
<evidence type="ECO:0000256" key="2">
    <source>
        <dbReference type="ARBA" id="ARBA00007430"/>
    </source>
</evidence>
<evidence type="ECO:0000256" key="4">
    <source>
        <dbReference type="ARBA" id="ARBA00022692"/>
    </source>
</evidence>
<evidence type="ECO:0000256" key="6">
    <source>
        <dbReference type="ARBA" id="ARBA00023136"/>
    </source>
</evidence>
<organism evidence="8 9">
    <name type="scientific">Algoriphagus zhangzhouensis</name>
    <dbReference type="NCBI Taxonomy" id="1073327"/>
    <lineage>
        <taxon>Bacteria</taxon>
        <taxon>Pseudomonadati</taxon>
        <taxon>Bacteroidota</taxon>
        <taxon>Cytophagia</taxon>
        <taxon>Cytophagales</taxon>
        <taxon>Cyclobacteriaceae</taxon>
        <taxon>Algoriphagus</taxon>
    </lineage>
</organism>
<feature type="transmembrane region" description="Helical" evidence="7">
    <location>
        <begin position="154"/>
        <end position="177"/>
    </location>
</feature>
<feature type="transmembrane region" description="Helical" evidence="7">
    <location>
        <begin position="297"/>
        <end position="319"/>
    </location>
</feature>
<evidence type="ECO:0000256" key="1">
    <source>
        <dbReference type="ARBA" id="ARBA00004651"/>
    </source>
</evidence>
<evidence type="ECO:0000313" key="8">
    <source>
        <dbReference type="EMBL" id="SHO64435.1"/>
    </source>
</evidence>
<sequence length="484" mass="54202">MAALKLKILKGVFWNSLQVLVNKSFSFVIKLVLAKILFPEEFGIVGMALVFTSFVEVFNDLGFGAALIQRKNENLTKEHFYTAFWTGVGWSLIMYQVMIFVVSPLAASFYNEPLLLKIIPVLSISVLSSPINLVHKAQLMRDLNFKKVAQIENLSAIASGILSLVLALNGAGVWSLVFNSVATFVISMPLYFRATKWTPKFIWSQSAFKDIFGFGIYTTGTNFSNNLINKLDYLFIGKFVSAGALGAYTLAFVLTDTFRSQIMSIMNKVMYPVYGKAQEDIASIKKYYLNVVKYNSLIINPVMGILIVLGEPIVFNFFGDKWEQTIIPLKIIALSVIFHMMANSNTVLMRGMGKSKMEFFIQLFKALFIFLPAISIGVYYYGIIGAAYAVLFNKFVSVCIAQFFLKKLINLHYKELFSVLKGALLGLIVSMGIGYVSYNYTPVGMIVSLVLMMGSYVGIIWLIMGEDLKKQYLEIKFGKEKVAG</sequence>
<feature type="transmembrane region" description="Helical" evidence="7">
    <location>
        <begin position="417"/>
        <end position="438"/>
    </location>
</feature>
<comment type="subcellular location">
    <subcellularLocation>
        <location evidence="1">Cell membrane</location>
        <topology evidence="1">Multi-pass membrane protein</topology>
    </subcellularLocation>
</comment>
<dbReference type="STRING" id="1073327.SAMN04488108_3449"/>
<keyword evidence="5 7" id="KW-1133">Transmembrane helix</keyword>
<name>A0A1M7ZHQ0_9BACT</name>
<dbReference type="AlphaFoldDB" id="A0A1M7ZHQ0"/>
<evidence type="ECO:0000256" key="3">
    <source>
        <dbReference type="ARBA" id="ARBA00022475"/>
    </source>
</evidence>
<evidence type="ECO:0000313" key="9">
    <source>
        <dbReference type="Proteomes" id="UP000184609"/>
    </source>
</evidence>
<feature type="transmembrane region" description="Helical" evidence="7">
    <location>
        <begin position="114"/>
        <end position="134"/>
    </location>
</feature>
<accession>A0A1M7ZHQ0</accession>
<keyword evidence="9" id="KW-1185">Reference proteome</keyword>
<proteinExistence type="inferred from homology"/>
<keyword evidence="3" id="KW-1003">Cell membrane</keyword>
<evidence type="ECO:0000256" key="7">
    <source>
        <dbReference type="SAM" id="Phobius"/>
    </source>
</evidence>
<dbReference type="PANTHER" id="PTHR30250">
    <property type="entry name" value="PST FAMILY PREDICTED COLANIC ACID TRANSPORTER"/>
    <property type="match status" value="1"/>
</dbReference>
<keyword evidence="4 7" id="KW-0812">Transmembrane</keyword>